<dbReference type="GO" id="GO:0003700">
    <property type="term" value="F:DNA-binding transcription factor activity"/>
    <property type="evidence" value="ECO:0007669"/>
    <property type="project" value="InterPro"/>
</dbReference>
<organism evidence="14 15">
    <name type="scientific">Larkinella arboricola</name>
    <dbReference type="NCBI Taxonomy" id="643671"/>
    <lineage>
        <taxon>Bacteria</taxon>
        <taxon>Pseudomonadati</taxon>
        <taxon>Bacteroidota</taxon>
        <taxon>Cytophagia</taxon>
        <taxon>Cytophagales</taxon>
        <taxon>Spirosomataceae</taxon>
        <taxon>Larkinella</taxon>
    </lineage>
</organism>
<evidence type="ECO:0000256" key="10">
    <source>
        <dbReference type="SAM" id="Phobius"/>
    </source>
</evidence>
<evidence type="ECO:0000256" key="5">
    <source>
        <dbReference type="ARBA" id="ARBA00022741"/>
    </source>
</evidence>
<evidence type="ECO:0000256" key="6">
    <source>
        <dbReference type="ARBA" id="ARBA00022777"/>
    </source>
</evidence>
<dbReference type="Proteomes" id="UP000248790">
    <property type="component" value="Unassembled WGS sequence"/>
</dbReference>
<dbReference type="Gene3D" id="3.30.565.10">
    <property type="entry name" value="Histidine kinase-like ATPase, C-terminal domain"/>
    <property type="match status" value="1"/>
</dbReference>
<keyword evidence="7" id="KW-0067">ATP-binding</keyword>
<keyword evidence="10" id="KW-1133">Transmembrane helix</keyword>
<dbReference type="GO" id="GO:0000155">
    <property type="term" value="F:phosphorelay sensor kinase activity"/>
    <property type="evidence" value="ECO:0007669"/>
    <property type="project" value="InterPro"/>
</dbReference>
<dbReference type="SMART" id="SM00387">
    <property type="entry name" value="HATPase_c"/>
    <property type="match status" value="1"/>
</dbReference>
<dbReference type="Gene3D" id="1.10.10.60">
    <property type="entry name" value="Homeodomain-like"/>
    <property type="match status" value="1"/>
</dbReference>
<evidence type="ECO:0000259" key="11">
    <source>
        <dbReference type="PROSITE" id="PS01124"/>
    </source>
</evidence>
<evidence type="ECO:0000256" key="8">
    <source>
        <dbReference type="ARBA" id="ARBA00023012"/>
    </source>
</evidence>
<dbReference type="AlphaFoldDB" id="A0A327WKA5"/>
<evidence type="ECO:0000313" key="14">
    <source>
        <dbReference type="EMBL" id="RAJ91047.1"/>
    </source>
</evidence>
<dbReference type="PROSITE" id="PS50109">
    <property type="entry name" value="HIS_KIN"/>
    <property type="match status" value="1"/>
</dbReference>
<feature type="domain" description="Histidine kinase" evidence="12">
    <location>
        <begin position="518"/>
        <end position="736"/>
    </location>
</feature>
<proteinExistence type="predicted"/>
<dbReference type="GO" id="GO:0043565">
    <property type="term" value="F:sequence-specific DNA binding"/>
    <property type="evidence" value="ECO:0007669"/>
    <property type="project" value="InterPro"/>
</dbReference>
<dbReference type="CDD" id="cd16922">
    <property type="entry name" value="HATPase_EvgS-ArcB-TorS-like"/>
    <property type="match status" value="1"/>
</dbReference>
<dbReference type="SUPFAM" id="SSF47384">
    <property type="entry name" value="Homodimeric domain of signal transducing histidine kinase"/>
    <property type="match status" value="1"/>
</dbReference>
<dbReference type="InterPro" id="IPR036097">
    <property type="entry name" value="HisK_dim/P_sf"/>
</dbReference>
<name>A0A327WKA5_LARAB</name>
<gene>
    <name evidence="14" type="ORF">LX87_05388</name>
</gene>
<dbReference type="CDD" id="cd00082">
    <property type="entry name" value="HisKA"/>
    <property type="match status" value="1"/>
</dbReference>
<keyword evidence="4" id="KW-0808">Transferase</keyword>
<dbReference type="InterPro" id="IPR036890">
    <property type="entry name" value="HATPase_C_sf"/>
</dbReference>
<feature type="modified residue" description="4-aspartylphosphate" evidence="9">
    <location>
        <position position="831"/>
    </location>
</feature>
<dbReference type="InterPro" id="IPR015943">
    <property type="entry name" value="WD40/YVTN_repeat-like_dom_sf"/>
</dbReference>
<dbReference type="SUPFAM" id="SSF52172">
    <property type="entry name" value="CheY-like"/>
    <property type="match status" value="1"/>
</dbReference>
<accession>A0A327WKA5</accession>
<dbReference type="SMART" id="SM00448">
    <property type="entry name" value="REC"/>
    <property type="match status" value="1"/>
</dbReference>
<protein>
    <recommendedName>
        <fullName evidence="2">histidine kinase</fullName>
        <ecNumber evidence="2">2.7.13.3</ecNumber>
    </recommendedName>
</protein>
<dbReference type="InterPro" id="IPR003661">
    <property type="entry name" value="HisK_dim/P_dom"/>
</dbReference>
<dbReference type="InterPro" id="IPR003594">
    <property type="entry name" value="HATPase_dom"/>
</dbReference>
<dbReference type="Gene3D" id="1.10.287.130">
    <property type="match status" value="1"/>
</dbReference>
<dbReference type="PROSITE" id="PS50110">
    <property type="entry name" value="RESPONSE_REGULATORY"/>
    <property type="match status" value="1"/>
</dbReference>
<dbReference type="Gene3D" id="2.130.10.10">
    <property type="entry name" value="YVTN repeat-like/Quinoprotein amine dehydrogenase"/>
    <property type="match status" value="1"/>
</dbReference>
<dbReference type="OrthoDB" id="914334at2"/>
<keyword evidence="10" id="KW-0812">Transmembrane</keyword>
<evidence type="ECO:0000259" key="13">
    <source>
        <dbReference type="PROSITE" id="PS50110"/>
    </source>
</evidence>
<dbReference type="Pfam" id="PF00512">
    <property type="entry name" value="HisKA"/>
    <property type="match status" value="1"/>
</dbReference>
<evidence type="ECO:0000256" key="1">
    <source>
        <dbReference type="ARBA" id="ARBA00000085"/>
    </source>
</evidence>
<feature type="domain" description="HTH araC/xylS-type" evidence="11">
    <location>
        <begin position="933"/>
        <end position="991"/>
    </location>
</feature>
<dbReference type="InterPro" id="IPR005467">
    <property type="entry name" value="His_kinase_dom"/>
</dbReference>
<dbReference type="FunFam" id="3.30.565.10:FF:000037">
    <property type="entry name" value="Hybrid sensor histidine kinase/response regulator"/>
    <property type="match status" value="1"/>
</dbReference>
<keyword evidence="10" id="KW-0472">Membrane</keyword>
<dbReference type="InterPro" id="IPR013783">
    <property type="entry name" value="Ig-like_fold"/>
</dbReference>
<evidence type="ECO:0000256" key="9">
    <source>
        <dbReference type="PROSITE-ProRule" id="PRU00169"/>
    </source>
</evidence>
<keyword evidence="15" id="KW-1185">Reference proteome</keyword>
<dbReference type="InterPro" id="IPR001789">
    <property type="entry name" value="Sig_transdc_resp-reg_receiver"/>
</dbReference>
<dbReference type="Gene3D" id="2.60.40.10">
    <property type="entry name" value="Immunoglobulins"/>
    <property type="match status" value="1"/>
</dbReference>
<dbReference type="EC" id="2.7.13.3" evidence="2"/>
<dbReference type="Pfam" id="PF02518">
    <property type="entry name" value="HATPase_c"/>
    <property type="match status" value="1"/>
</dbReference>
<evidence type="ECO:0000256" key="2">
    <source>
        <dbReference type="ARBA" id="ARBA00012438"/>
    </source>
</evidence>
<dbReference type="PANTHER" id="PTHR43547">
    <property type="entry name" value="TWO-COMPONENT HISTIDINE KINASE"/>
    <property type="match status" value="1"/>
</dbReference>
<dbReference type="PANTHER" id="PTHR43547:SF2">
    <property type="entry name" value="HYBRID SIGNAL TRANSDUCTION HISTIDINE KINASE C"/>
    <property type="match status" value="1"/>
</dbReference>
<dbReference type="InterPro" id="IPR011006">
    <property type="entry name" value="CheY-like_superfamily"/>
</dbReference>
<dbReference type="SUPFAM" id="SSF55874">
    <property type="entry name" value="ATPase domain of HSP90 chaperone/DNA topoisomerase II/histidine kinase"/>
    <property type="match status" value="1"/>
</dbReference>
<comment type="caution">
    <text evidence="14">The sequence shown here is derived from an EMBL/GenBank/DDBJ whole genome shotgun (WGS) entry which is preliminary data.</text>
</comment>
<dbReference type="InterPro" id="IPR018060">
    <property type="entry name" value="HTH_AraC"/>
</dbReference>
<dbReference type="GO" id="GO:0005524">
    <property type="term" value="F:ATP binding"/>
    <property type="evidence" value="ECO:0007669"/>
    <property type="project" value="UniProtKB-KW"/>
</dbReference>
<feature type="transmembrane region" description="Helical" evidence="10">
    <location>
        <begin position="464"/>
        <end position="482"/>
    </location>
</feature>
<dbReference type="EMBL" id="QLMC01000010">
    <property type="protein sequence ID" value="RAJ91047.1"/>
    <property type="molecule type" value="Genomic_DNA"/>
</dbReference>
<dbReference type="SMART" id="SM00388">
    <property type="entry name" value="HisKA"/>
    <property type="match status" value="1"/>
</dbReference>
<sequence>MTLGFSRLGRLIILIVLSHGELQAQQFMLPPPSRQVNKLAFSVFDREPTDEQRFMVWASGHGTSLSYDGHRFRDYDANKTERYRLFHPHSRSPIWITRQQSGKPRQLLYANPVAQRITPLPDTSQLVRQYLRAQGVDELYLGRHGKLWLRLSDQRLLKVDPRTHTVEQVLRPGAFYVLEEAPDGSLWFSTSTGLSVLDPKTGQRREYAYDPAKTAHIGGGIVITAIRVRDNGDVLLGMINEIQILTPRTGRIRKISLPLPTAASQLWTNTFVPDRYGNDYFSVGLMVCRITPQGQLERIDFAHPAEKIIAVYIAPTQDGTSDQLWVRVVSNRLDRYELKRLRPNPSFNLLDVIVNGTRLIENEEVQEKRYQRDSTGQPTIRIQEGDFVQLRFTPFADSRRSIFRYKLEGFSPQWTTYNDWVGVATYQPGAGTYHFLLDWETPTGWQKKPASLRIEVQPIIWKTVWFRVAVLTIIAGVVYWLMRNMYRRRQLRQELARREFEAATLRRMDEIKSQFFANITHEFRTPLTIILNATEQLADEWPTSGRATDRLGAIRYNSHQLLRLINETLDLAKLDAGKLDRHERLGEPIAFIRQVVNQFEGLAQQKHIQLTWNGSPDAELYLFDQDKLETIVYNLLSNAVKFTPSGGCVGVACLVTNAPGLVIRVSDTGIGIPDRELEQIFDRFHQVDSSSTRAYSGTGIGLALVKELTTWLGGEVRVESSVGKGSLFTVTIPLCRYGSTEPVVQADQADLTHVFDSPQKHEPPKTPVLATNGIAWQNDNRPLMLVVEDNAELRQYVVDSLAGSYRTLVAENGRLGLEKAQEQIPDLIISDVMMPEMDGYALVERLKADVCTSHIPILLLTAKSSFESRMKGLEVGADDYMGKPFNVAELALRVKNCLRTRTNWQRWLTSQRAYGEVSSEERSLLEKEDQFLSRLRQAILIHLEDQTLDVDWLAAQANLSRTQLNRKLNALTGMSPNRFIHRVRLEQAANL</sequence>
<dbReference type="Pfam" id="PF00072">
    <property type="entry name" value="Response_reg"/>
    <property type="match status" value="1"/>
</dbReference>
<keyword evidence="5" id="KW-0547">Nucleotide-binding</keyword>
<keyword evidence="3 9" id="KW-0597">Phosphoprotein</keyword>
<keyword evidence="8" id="KW-0902">Two-component regulatory system</keyword>
<reference evidence="14 15" key="1">
    <citation type="submission" date="2018-06" db="EMBL/GenBank/DDBJ databases">
        <title>Genomic Encyclopedia of Archaeal and Bacterial Type Strains, Phase II (KMG-II): from individual species to whole genera.</title>
        <authorList>
            <person name="Goeker M."/>
        </authorList>
    </citation>
    <scope>NUCLEOTIDE SEQUENCE [LARGE SCALE GENOMIC DNA]</scope>
    <source>
        <strain evidence="14 15">DSM 21851</strain>
    </source>
</reference>
<evidence type="ECO:0000259" key="12">
    <source>
        <dbReference type="PROSITE" id="PS50109"/>
    </source>
</evidence>
<evidence type="ECO:0000256" key="7">
    <source>
        <dbReference type="ARBA" id="ARBA00022840"/>
    </source>
</evidence>
<dbReference type="InterPro" id="IPR004358">
    <property type="entry name" value="Sig_transdc_His_kin-like_C"/>
</dbReference>
<feature type="domain" description="Response regulatory" evidence="13">
    <location>
        <begin position="783"/>
        <end position="898"/>
    </location>
</feature>
<dbReference type="PRINTS" id="PR00344">
    <property type="entry name" value="BCTRLSENSOR"/>
</dbReference>
<evidence type="ECO:0000313" key="15">
    <source>
        <dbReference type="Proteomes" id="UP000248790"/>
    </source>
</evidence>
<dbReference type="Gene3D" id="3.40.50.2300">
    <property type="match status" value="1"/>
</dbReference>
<dbReference type="InterPro" id="IPR011044">
    <property type="entry name" value="Quino_amine_DH_bsu"/>
</dbReference>
<dbReference type="CDD" id="cd17574">
    <property type="entry name" value="REC_OmpR"/>
    <property type="match status" value="1"/>
</dbReference>
<dbReference type="PROSITE" id="PS01124">
    <property type="entry name" value="HTH_ARAC_FAMILY_2"/>
    <property type="match status" value="1"/>
</dbReference>
<comment type="catalytic activity">
    <reaction evidence="1">
        <text>ATP + protein L-histidine = ADP + protein N-phospho-L-histidine.</text>
        <dbReference type="EC" id="2.7.13.3"/>
    </reaction>
</comment>
<evidence type="ECO:0000256" key="3">
    <source>
        <dbReference type="ARBA" id="ARBA00022553"/>
    </source>
</evidence>
<dbReference type="SUPFAM" id="SSF50969">
    <property type="entry name" value="YVTN repeat-like/Quinoprotein amine dehydrogenase"/>
    <property type="match status" value="1"/>
</dbReference>
<keyword evidence="6 14" id="KW-0418">Kinase</keyword>
<evidence type="ECO:0000256" key="4">
    <source>
        <dbReference type="ARBA" id="ARBA00022679"/>
    </source>
</evidence>